<dbReference type="SUPFAM" id="SSF159894">
    <property type="entry name" value="YgaC/TfoX-N like"/>
    <property type="match status" value="1"/>
</dbReference>
<gene>
    <name evidence="3" type="ORF">AADG42_02505</name>
</gene>
<accession>A0ABZ3FKQ0</accession>
<feature type="region of interest" description="Disordered" evidence="1">
    <location>
        <begin position="61"/>
        <end position="86"/>
    </location>
</feature>
<proteinExistence type="predicted"/>
<feature type="domain" description="TfoX N-terminal" evidence="2">
    <location>
        <begin position="17"/>
        <end position="105"/>
    </location>
</feature>
<reference evidence="3 4" key="1">
    <citation type="submission" date="2024-04" db="EMBL/GenBank/DDBJ databases">
        <title>Isolation of an actinomycete strain from pig manure.</title>
        <authorList>
            <person name="Gong T."/>
            <person name="Yu Z."/>
            <person name="An M."/>
            <person name="Wei C."/>
            <person name="Yang W."/>
            <person name="Liu L."/>
        </authorList>
    </citation>
    <scope>NUCLEOTIDE SEQUENCE [LARGE SCALE GENOMIC DNA]</scope>
    <source>
        <strain evidence="3 4">ZF39</strain>
    </source>
</reference>
<dbReference type="Gene3D" id="3.30.1460.30">
    <property type="entry name" value="YgaC/TfoX-N like chaperone"/>
    <property type="match status" value="1"/>
</dbReference>
<protein>
    <submittedName>
        <fullName evidence="3">TfoX/Sxy family protein</fullName>
    </submittedName>
</protein>
<organism evidence="3 4">
    <name type="scientific">Ammonicoccus fulvus</name>
    <dbReference type="NCBI Taxonomy" id="3138240"/>
    <lineage>
        <taxon>Bacteria</taxon>
        <taxon>Bacillati</taxon>
        <taxon>Actinomycetota</taxon>
        <taxon>Actinomycetes</taxon>
        <taxon>Propionibacteriales</taxon>
        <taxon>Propionibacteriaceae</taxon>
        <taxon>Ammonicoccus</taxon>
    </lineage>
</organism>
<evidence type="ECO:0000313" key="3">
    <source>
        <dbReference type="EMBL" id="XAN06225.1"/>
    </source>
</evidence>
<dbReference type="Proteomes" id="UP001442841">
    <property type="component" value="Chromosome"/>
</dbReference>
<evidence type="ECO:0000259" key="2">
    <source>
        <dbReference type="Pfam" id="PF04993"/>
    </source>
</evidence>
<evidence type="ECO:0000256" key="1">
    <source>
        <dbReference type="SAM" id="MobiDB-lite"/>
    </source>
</evidence>
<dbReference type="RefSeq" id="WP_425307657.1">
    <property type="nucleotide sequence ID" value="NZ_CP154795.1"/>
</dbReference>
<dbReference type="Pfam" id="PF04993">
    <property type="entry name" value="TfoX_N"/>
    <property type="match status" value="1"/>
</dbReference>
<dbReference type="InterPro" id="IPR007076">
    <property type="entry name" value="TfoX_N"/>
</dbReference>
<sequence>MTSHDTPTLADRIRAALSTHSPVREQRMFGALCFMLNDKLLIGTWKGGGILVRIDPDRNAELQKRPGTSTPEMGPGRSMGPGWMSVDEENADADLDFWIAEALEFNPRAKASK</sequence>
<keyword evidence="4" id="KW-1185">Reference proteome</keyword>
<evidence type="ECO:0000313" key="4">
    <source>
        <dbReference type="Proteomes" id="UP001442841"/>
    </source>
</evidence>
<name>A0ABZ3FKQ0_9ACTN</name>
<dbReference type="EMBL" id="CP154795">
    <property type="protein sequence ID" value="XAN06225.1"/>
    <property type="molecule type" value="Genomic_DNA"/>
</dbReference>